<organism evidence="2 3">
    <name type="scientific">Arthrobacter gyeryongensis</name>
    <dbReference type="NCBI Taxonomy" id="1650592"/>
    <lineage>
        <taxon>Bacteria</taxon>
        <taxon>Bacillati</taxon>
        <taxon>Actinomycetota</taxon>
        <taxon>Actinomycetes</taxon>
        <taxon>Micrococcales</taxon>
        <taxon>Micrococcaceae</taxon>
        <taxon>Arthrobacter</taxon>
    </lineage>
</organism>
<dbReference type="EMBL" id="BAABKK010000025">
    <property type="protein sequence ID" value="GAA5198374.1"/>
    <property type="molecule type" value="Genomic_DNA"/>
</dbReference>
<dbReference type="Proteomes" id="UP001500200">
    <property type="component" value="Unassembled WGS sequence"/>
</dbReference>
<comment type="caution">
    <text evidence="2">The sequence shown here is derived from an EMBL/GenBank/DDBJ whole genome shotgun (WGS) entry which is preliminary data.</text>
</comment>
<keyword evidence="1" id="KW-1133">Transmembrane helix</keyword>
<feature type="transmembrane region" description="Helical" evidence="1">
    <location>
        <begin position="38"/>
        <end position="56"/>
    </location>
</feature>
<sequence>MFRGSFVVGALVLLFGAAAVVGFGAIFRAKSAAARIDAGAAGILAAAMAAVGLGWAPLGVVQLGAAIGLVFLLFVVRIVYQGPGTGEKGWTTGTGRWSAIYGAAVAALAGWVLLSASSGAGSVWDHPGHQLGIILADIMSAILMLFAATGWLLGTFAMPAESKSHAVPRLKGVREALMAAGLAVALYAIS</sequence>
<feature type="transmembrane region" description="Helical" evidence="1">
    <location>
        <begin position="100"/>
        <end position="121"/>
    </location>
</feature>
<evidence type="ECO:0000313" key="2">
    <source>
        <dbReference type="EMBL" id="GAA5198374.1"/>
    </source>
</evidence>
<keyword evidence="1" id="KW-0472">Membrane</keyword>
<keyword evidence="1" id="KW-0812">Transmembrane</keyword>
<feature type="transmembrane region" description="Helical" evidence="1">
    <location>
        <begin position="133"/>
        <end position="160"/>
    </location>
</feature>
<name>A0ABP9SPI5_9MICC</name>
<evidence type="ECO:0000313" key="3">
    <source>
        <dbReference type="Proteomes" id="UP001500200"/>
    </source>
</evidence>
<gene>
    <name evidence="2" type="ORF">GCM10023346_35430</name>
</gene>
<evidence type="ECO:0000256" key="1">
    <source>
        <dbReference type="SAM" id="Phobius"/>
    </source>
</evidence>
<accession>A0ABP9SPI5</accession>
<keyword evidence="3" id="KW-1185">Reference proteome</keyword>
<protein>
    <submittedName>
        <fullName evidence="2">Uncharacterized protein</fullName>
    </submittedName>
</protein>
<proteinExistence type="predicted"/>
<reference evidence="3" key="1">
    <citation type="journal article" date="2019" name="Int. J. Syst. Evol. Microbiol.">
        <title>The Global Catalogue of Microorganisms (GCM) 10K type strain sequencing project: providing services to taxonomists for standard genome sequencing and annotation.</title>
        <authorList>
            <consortium name="The Broad Institute Genomics Platform"/>
            <consortium name="The Broad Institute Genome Sequencing Center for Infectious Disease"/>
            <person name="Wu L."/>
            <person name="Ma J."/>
        </authorList>
    </citation>
    <scope>NUCLEOTIDE SEQUENCE [LARGE SCALE GENOMIC DNA]</scope>
    <source>
        <strain evidence="3">JCM 18514</strain>
    </source>
</reference>
<feature type="transmembrane region" description="Helical" evidence="1">
    <location>
        <begin position="6"/>
        <end position="26"/>
    </location>
</feature>
<feature type="transmembrane region" description="Helical" evidence="1">
    <location>
        <begin position="62"/>
        <end position="80"/>
    </location>
</feature>